<dbReference type="InterPro" id="IPR020617">
    <property type="entry name" value="Thiolase_C"/>
</dbReference>
<evidence type="ECO:0000256" key="6">
    <source>
        <dbReference type="SAM" id="MobiDB-lite"/>
    </source>
</evidence>
<evidence type="ECO:0000256" key="2">
    <source>
        <dbReference type="ARBA" id="ARBA00022679"/>
    </source>
</evidence>
<feature type="active site" description="Acyl-thioester intermediate" evidence="4">
    <location>
        <position position="123"/>
    </location>
</feature>
<evidence type="ECO:0000256" key="5">
    <source>
        <dbReference type="RuleBase" id="RU003557"/>
    </source>
</evidence>
<feature type="region of interest" description="Disordered" evidence="6">
    <location>
        <begin position="1"/>
        <end position="30"/>
    </location>
</feature>
<gene>
    <name evidence="9" type="ORF">IF651_02645</name>
</gene>
<feature type="active site" description="Proton acceptor" evidence="4">
    <location>
        <position position="407"/>
    </location>
</feature>
<comment type="caution">
    <text evidence="9">The sequence shown here is derived from an EMBL/GenBank/DDBJ whole genome shotgun (WGS) entry which is preliminary data.</text>
</comment>
<dbReference type="SUPFAM" id="SSF53901">
    <property type="entry name" value="Thiolase-like"/>
    <property type="match status" value="2"/>
</dbReference>
<organism evidence="9 10">
    <name type="scientific">Cellulosimicrobium arenosum</name>
    <dbReference type="NCBI Taxonomy" id="2708133"/>
    <lineage>
        <taxon>Bacteria</taxon>
        <taxon>Bacillati</taxon>
        <taxon>Actinomycetota</taxon>
        <taxon>Actinomycetes</taxon>
        <taxon>Micrococcales</taxon>
        <taxon>Promicromonosporaceae</taxon>
        <taxon>Cellulosimicrobium</taxon>
    </lineage>
</organism>
<dbReference type="Pfam" id="PF00108">
    <property type="entry name" value="Thiolase_N"/>
    <property type="match status" value="1"/>
</dbReference>
<keyword evidence="10" id="KW-1185">Reference proteome</keyword>
<proteinExistence type="inferred from homology"/>
<protein>
    <submittedName>
        <fullName evidence="9">Thiolase family protein</fullName>
    </submittedName>
</protein>
<dbReference type="RefSeq" id="WP_191827486.1">
    <property type="nucleotide sequence ID" value="NZ_JACYHB010000001.1"/>
</dbReference>
<dbReference type="CDD" id="cd00751">
    <property type="entry name" value="thiolase"/>
    <property type="match status" value="1"/>
</dbReference>
<dbReference type="EMBL" id="JACYHB010000001">
    <property type="protein sequence ID" value="MBD8077954.1"/>
    <property type="molecule type" value="Genomic_DNA"/>
</dbReference>
<dbReference type="InterPro" id="IPR016039">
    <property type="entry name" value="Thiolase-like"/>
</dbReference>
<evidence type="ECO:0000256" key="1">
    <source>
        <dbReference type="ARBA" id="ARBA00010982"/>
    </source>
</evidence>
<dbReference type="AlphaFoldDB" id="A0A927G6U9"/>
<name>A0A927G6U9_9MICO</name>
<accession>A0A927G6U9</accession>
<dbReference type="InterPro" id="IPR020613">
    <property type="entry name" value="Thiolase_CS"/>
</dbReference>
<evidence type="ECO:0000256" key="3">
    <source>
        <dbReference type="ARBA" id="ARBA00023315"/>
    </source>
</evidence>
<dbReference type="GO" id="GO:0006635">
    <property type="term" value="P:fatty acid beta-oxidation"/>
    <property type="evidence" value="ECO:0007669"/>
    <property type="project" value="TreeGrafter"/>
</dbReference>
<dbReference type="GO" id="GO:0005737">
    <property type="term" value="C:cytoplasm"/>
    <property type="evidence" value="ECO:0007669"/>
    <property type="project" value="UniProtKB-ARBA"/>
</dbReference>
<feature type="active site" description="Proton acceptor" evidence="4">
    <location>
        <position position="376"/>
    </location>
</feature>
<dbReference type="PANTHER" id="PTHR43853">
    <property type="entry name" value="3-KETOACYL-COA THIOLASE, PEROXISOMAL"/>
    <property type="match status" value="1"/>
</dbReference>
<reference evidence="9" key="2">
    <citation type="submission" date="2020-09" db="EMBL/GenBank/DDBJ databases">
        <authorList>
            <person name="Yu Y."/>
        </authorList>
    </citation>
    <scope>NUCLEOTIDE SEQUENCE</scope>
    <source>
        <strain evidence="9">KCTC 49039</strain>
    </source>
</reference>
<dbReference type="Proteomes" id="UP000610846">
    <property type="component" value="Unassembled WGS sequence"/>
</dbReference>
<dbReference type="GO" id="GO:0010124">
    <property type="term" value="P:phenylacetate catabolic process"/>
    <property type="evidence" value="ECO:0007669"/>
    <property type="project" value="TreeGrafter"/>
</dbReference>
<evidence type="ECO:0000256" key="4">
    <source>
        <dbReference type="PIRSR" id="PIRSR000429-1"/>
    </source>
</evidence>
<reference evidence="9" key="1">
    <citation type="journal article" date="2018" name="Curr. Microbiol.">
        <title>Cellulosimicrobium arenosum sp. nov., Isolated from Marine Sediment Sand.</title>
        <authorList>
            <person name="Oh M."/>
            <person name="Kim J.H."/>
            <person name="Yoon J.H."/>
            <person name="Schumann P."/>
            <person name="Kim W."/>
        </authorList>
    </citation>
    <scope>NUCLEOTIDE SEQUENCE</scope>
    <source>
        <strain evidence="9">KCTC 49039</strain>
    </source>
</reference>
<feature type="compositionally biased region" description="Low complexity" evidence="6">
    <location>
        <begin position="8"/>
        <end position="25"/>
    </location>
</feature>
<dbReference type="NCBIfam" id="TIGR01930">
    <property type="entry name" value="AcCoA-C-Actrans"/>
    <property type="match status" value="1"/>
</dbReference>
<evidence type="ECO:0000313" key="10">
    <source>
        <dbReference type="Proteomes" id="UP000610846"/>
    </source>
</evidence>
<sequence length="442" mass="46254">MTVADPVTRAAAGAPAPTTPAPRTQASRHRPVRDVVFVEGVRSPFGKARPDGIYAQTRADDLAVKTIRELLRRRPELPVERIDELALAATTQTGDQGLTLGRSVAVLAGLPKSVPGFAIDRMCAGAMTAVTTTAANVAVGAQDVVVAGGVEHMGHHPMGEGADPNPRFVAEKLVDSSALVMGATAENLHDRYPHLTKERADAYGVASQAKYAKALANGDVSPDLVPIATRSTELGWGLATADELPRPGTTLDAIRDLKTPFRPGGRVTAGNASPLTDGATACLLAAGDVADELGLPVRMRLVAFSYAGVDPEIMGFGPVPATERALESAGLTIDDIGLFEINEAFAVQVLAFCDHFGLADDDERINQYGGAIAMGHPLASSGVRLMTQLARQFAQHPEVRYGLTTMCVGLGMGGTVVWENPHHADYSGHTSADTSTATDGEN</sequence>
<dbReference type="PROSITE" id="PS00737">
    <property type="entry name" value="THIOLASE_2"/>
    <property type="match status" value="1"/>
</dbReference>
<dbReference type="PIRSF" id="PIRSF000429">
    <property type="entry name" value="Ac-CoA_Ac_transf"/>
    <property type="match status" value="1"/>
</dbReference>
<feature type="domain" description="Thiolase C-terminal" evidence="8">
    <location>
        <begin position="298"/>
        <end position="419"/>
    </location>
</feature>
<dbReference type="InterPro" id="IPR050215">
    <property type="entry name" value="Thiolase-like_sf_Thiolase"/>
</dbReference>
<evidence type="ECO:0000259" key="7">
    <source>
        <dbReference type="Pfam" id="PF00108"/>
    </source>
</evidence>
<dbReference type="InterPro" id="IPR020616">
    <property type="entry name" value="Thiolase_N"/>
</dbReference>
<evidence type="ECO:0000259" key="8">
    <source>
        <dbReference type="Pfam" id="PF02803"/>
    </source>
</evidence>
<evidence type="ECO:0000313" key="9">
    <source>
        <dbReference type="EMBL" id="MBD8077954.1"/>
    </source>
</evidence>
<dbReference type="PANTHER" id="PTHR43853:SF2">
    <property type="entry name" value="3-OXOADIPYL-COA_3-OXO-5,6-DEHYDROSUBERYL-COA THIOLASE"/>
    <property type="match status" value="1"/>
</dbReference>
<dbReference type="Gene3D" id="3.40.47.10">
    <property type="match status" value="1"/>
</dbReference>
<feature type="domain" description="Thiolase N-terminal" evidence="7">
    <location>
        <begin position="35"/>
        <end position="286"/>
    </location>
</feature>
<dbReference type="GO" id="GO:0003988">
    <property type="term" value="F:acetyl-CoA C-acyltransferase activity"/>
    <property type="evidence" value="ECO:0007669"/>
    <property type="project" value="TreeGrafter"/>
</dbReference>
<keyword evidence="3 5" id="KW-0012">Acyltransferase</keyword>
<comment type="similarity">
    <text evidence="1 5">Belongs to the thiolase-like superfamily. Thiolase family.</text>
</comment>
<dbReference type="InterPro" id="IPR002155">
    <property type="entry name" value="Thiolase"/>
</dbReference>
<keyword evidence="2 5" id="KW-0808">Transferase</keyword>
<dbReference type="Pfam" id="PF02803">
    <property type="entry name" value="Thiolase_C"/>
    <property type="match status" value="1"/>
</dbReference>